<keyword evidence="2" id="KW-1185">Reference proteome</keyword>
<comment type="caution">
    <text evidence="1">The sequence shown here is derived from an EMBL/GenBank/DDBJ whole genome shotgun (WGS) entry which is preliminary data.</text>
</comment>
<organism evidence="1 2">
    <name type="scientific">Phytophthora pseudosyringae</name>
    <dbReference type="NCBI Taxonomy" id="221518"/>
    <lineage>
        <taxon>Eukaryota</taxon>
        <taxon>Sar</taxon>
        <taxon>Stramenopiles</taxon>
        <taxon>Oomycota</taxon>
        <taxon>Peronosporomycetes</taxon>
        <taxon>Peronosporales</taxon>
        <taxon>Peronosporaceae</taxon>
        <taxon>Phytophthora</taxon>
    </lineage>
</organism>
<dbReference type="EMBL" id="JAGDFM010000147">
    <property type="protein sequence ID" value="KAG7384470.1"/>
    <property type="molecule type" value="Genomic_DNA"/>
</dbReference>
<sequence>MVFNQLRSYLNNAASQDYITYTVRRLSELAKDRRFKAFWKALPAGERTTRGGMEIKQSWLDTAPARRQEKYEGLTSYWDLQKTEHQQRLSELMHSWVIVEKATQREWAATAATSHDI</sequence>
<reference evidence="1" key="1">
    <citation type="submission" date="2021-02" db="EMBL/GenBank/DDBJ databases">
        <authorList>
            <person name="Palmer J.M."/>
        </authorList>
    </citation>
    <scope>NUCLEOTIDE SEQUENCE</scope>
    <source>
        <strain evidence="1">SCRP734</strain>
    </source>
</reference>
<dbReference type="OrthoDB" id="120896at2759"/>
<protein>
    <submittedName>
        <fullName evidence="1">Uncharacterized protein</fullName>
    </submittedName>
</protein>
<dbReference type="AlphaFoldDB" id="A0A8T1VX51"/>
<name>A0A8T1VX51_9STRA</name>
<dbReference type="Proteomes" id="UP000694044">
    <property type="component" value="Unassembled WGS sequence"/>
</dbReference>
<evidence type="ECO:0000313" key="2">
    <source>
        <dbReference type="Proteomes" id="UP000694044"/>
    </source>
</evidence>
<evidence type="ECO:0000313" key="1">
    <source>
        <dbReference type="EMBL" id="KAG7384470.1"/>
    </source>
</evidence>
<gene>
    <name evidence="1" type="ORF">PHYPSEUDO_002585</name>
</gene>
<proteinExistence type="predicted"/>
<accession>A0A8T1VX51</accession>